<reference evidence="1" key="1">
    <citation type="submission" date="2023-03" db="EMBL/GenBank/DDBJ databases">
        <authorList>
            <person name="Pothier F. J."/>
        </authorList>
    </citation>
    <scope>NUCLEOTIDE SEQUENCE</scope>
    <source>
        <strain evidence="1">DAPP-PG 215</strain>
    </source>
</reference>
<accession>A0AAV1BMB9</accession>
<dbReference type="GO" id="GO:0003677">
    <property type="term" value="F:DNA binding"/>
    <property type="evidence" value="ECO:0007669"/>
    <property type="project" value="InterPro"/>
</dbReference>
<dbReference type="InterPro" id="IPR001387">
    <property type="entry name" value="Cro/C1-type_HTH"/>
</dbReference>
<gene>
    <name evidence="1" type="ORF">DAPPPG215_17160</name>
</gene>
<dbReference type="AlphaFoldDB" id="A0AAV1BMB9"/>
<proteinExistence type="predicted"/>
<dbReference type="CDD" id="cd00093">
    <property type="entry name" value="HTH_XRE"/>
    <property type="match status" value="1"/>
</dbReference>
<protein>
    <recommendedName>
        <fullName evidence="3">XRE family transcriptional regulator</fullName>
    </recommendedName>
</protein>
<dbReference type="EMBL" id="OX458335">
    <property type="protein sequence ID" value="CAI8897105.1"/>
    <property type="molecule type" value="Genomic_DNA"/>
</dbReference>
<evidence type="ECO:0000313" key="2">
    <source>
        <dbReference type="Proteomes" id="UP001177000"/>
    </source>
</evidence>
<dbReference type="Gene3D" id="1.10.260.40">
    <property type="entry name" value="lambda repressor-like DNA-binding domains"/>
    <property type="match status" value="1"/>
</dbReference>
<sequence>MTAAHTINAAIDSDGRVRLNTDQLKKLRKDAGHSQESLALHCQDRRLCISIASIKRAEAGRPVLHRTARHFAECYGIALSSLLCPVEQRHHPHDVARVFPGAIHVLHVSMPPGHTGVTVLECLRQEIMKYGGHIELIN</sequence>
<organism evidence="1 2">
    <name type="scientific">Pseudomonas syringae pv. tomato</name>
    <dbReference type="NCBI Taxonomy" id="323"/>
    <lineage>
        <taxon>Bacteria</taxon>
        <taxon>Pseudomonadati</taxon>
        <taxon>Pseudomonadota</taxon>
        <taxon>Gammaproteobacteria</taxon>
        <taxon>Pseudomonadales</taxon>
        <taxon>Pseudomonadaceae</taxon>
        <taxon>Pseudomonas</taxon>
    </lineage>
</organism>
<dbReference type="Proteomes" id="UP001177000">
    <property type="component" value="Chromosome"/>
</dbReference>
<dbReference type="InterPro" id="IPR010982">
    <property type="entry name" value="Lambda_DNA-bd_dom_sf"/>
</dbReference>
<evidence type="ECO:0008006" key="3">
    <source>
        <dbReference type="Google" id="ProtNLM"/>
    </source>
</evidence>
<name>A0AAV1BMB9_PSEUB</name>
<evidence type="ECO:0000313" key="1">
    <source>
        <dbReference type="EMBL" id="CAI8897105.1"/>
    </source>
</evidence>